<keyword evidence="4" id="KW-1185">Reference proteome</keyword>
<evidence type="ECO:0000313" key="3">
    <source>
        <dbReference type="EMBL" id="KAG8464600.1"/>
    </source>
</evidence>
<name>A0A8J6CCB4_DIALT</name>
<evidence type="ECO:0000313" key="4">
    <source>
        <dbReference type="Proteomes" id="UP000751190"/>
    </source>
</evidence>
<reference evidence="3" key="1">
    <citation type="submission" date="2021-05" db="EMBL/GenBank/DDBJ databases">
        <title>The genome of the haptophyte Pavlova lutheri (Diacronema luteri, Pavlovales) - a model for lipid biosynthesis in eukaryotic algae.</title>
        <authorList>
            <person name="Hulatt C.J."/>
            <person name="Posewitz M.C."/>
        </authorList>
    </citation>
    <scope>NUCLEOTIDE SEQUENCE</scope>
    <source>
        <strain evidence="3">NIVA-4/92</strain>
    </source>
</reference>
<dbReference type="Proteomes" id="UP000751190">
    <property type="component" value="Unassembled WGS sequence"/>
</dbReference>
<sequence>MFASPRALHTDASASKGEGGPQPALHVDKSLSSSGTAEAGLCALTSPVDGPALLLAASHRIGEYRRVQAVAASMRSPRTADSYRLVPSKKRRCKAAAAPTANGKAPNQAKVELLRLKHEAAQREALRYASARFECGFAGCGSRLNRASDARTHVRNFHGTWYELRVKSGLPCYKDRGCDAPPPPLPS</sequence>
<comment type="caution">
    <text evidence="3">The sequence shown here is derived from an EMBL/GenBank/DDBJ whole genome shotgun (WGS) entry which is preliminary data.</text>
</comment>
<gene>
    <name evidence="3" type="ORF">KFE25_009968</name>
</gene>
<dbReference type="InterPro" id="IPR013087">
    <property type="entry name" value="Znf_C2H2_type"/>
</dbReference>
<dbReference type="AlphaFoldDB" id="A0A8J6CCB4"/>
<evidence type="ECO:0000259" key="2">
    <source>
        <dbReference type="PROSITE" id="PS00028"/>
    </source>
</evidence>
<proteinExistence type="predicted"/>
<dbReference type="PROSITE" id="PS00028">
    <property type="entry name" value="ZINC_FINGER_C2H2_1"/>
    <property type="match status" value="1"/>
</dbReference>
<evidence type="ECO:0000256" key="1">
    <source>
        <dbReference type="SAM" id="MobiDB-lite"/>
    </source>
</evidence>
<accession>A0A8J6CCB4</accession>
<dbReference type="OrthoDB" id="10610156at2759"/>
<organism evidence="3 4">
    <name type="scientific">Diacronema lutheri</name>
    <name type="common">Unicellular marine alga</name>
    <name type="synonym">Monochrysis lutheri</name>
    <dbReference type="NCBI Taxonomy" id="2081491"/>
    <lineage>
        <taxon>Eukaryota</taxon>
        <taxon>Haptista</taxon>
        <taxon>Haptophyta</taxon>
        <taxon>Pavlovophyceae</taxon>
        <taxon>Pavlovales</taxon>
        <taxon>Pavlovaceae</taxon>
        <taxon>Diacronema</taxon>
    </lineage>
</organism>
<dbReference type="EMBL" id="JAGTXO010000012">
    <property type="protein sequence ID" value="KAG8464600.1"/>
    <property type="molecule type" value="Genomic_DNA"/>
</dbReference>
<protein>
    <recommendedName>
        <fullName evidence="2">C2H2-type domain-containing protein</fullName>
    </recommendedName>
</protein>
<feature type="region of interest" description="Disordered" evidence="1">
    <location>
        <begin position="1"/>
        <end position="29"/>
    </location>
</feature>
<feature type="domain" description="C2H2-type" evidence="2">
    <location>
        <begin position="135"/>
        <end position="158"/>
    </location>
</feature>